<dbReference type="PANTHER" id="PTHR35704:SF6">
    <property type="entry name" value="OS06G0529900 PROTEIN"/>
    <property type="match status" value="1"/>
</dbReference>
<dbReference type="EMBL" id="LWDX02029350">
    <property type="protein sequence ID" value="OEL28689.1"/>
    <property type="molecule type" value="Genomic_DNA"/>
</dbReference>
<protein>
    <submittedName>
        <fullName evidence="2">Uncharacterized protein</fullName>
    </submittedName>
</protein>
<dbReference type="AlphaFoldDB" id="A0A1E5VUC4"/>
<keyword evidence="3" id="KW-1185">Reference proteome</keyword>
<proteinExistence type="predicted"/>
<sequence length="140" mass="15232">MGNCLNAASKQRHGGLMPEEEESLSEMRRISQLLREEEEEEEAAADVQYSSEEPEALEAPASAAAAEGLKVKIVLTRAELEWLMAQLKSGEQRLEDVLHHMHAVKGATAAAAAPADKQQGGGWRPRLESIVECPETTLIS</sequence>
<dbReference type="Proteomes" id="UP000095767">
    <property type="component" value="Unassembled WGS sequence"/>
</dbReference>
<evidence type="ECO:0000313" key="3">
    <source>
        <dbReference type="Proteomes" id="UP000095767"/>
    </source>
</evidence>
<feature type="region of interest" description="Disordered" evidence="1">
    <location>
        <begin position="1"/>
        <end position="61"/>
    </location>
</feature>
<dbReference type="PANTHER" id="PTHR35704">
    <property type="entry name" value="OS02G0254600 PROTEIN"/>
    <property type="match status" value="1"/>
</dbReference>
<evidence type="ECO:0000313" key="2">
    <source>
        <dbReference type="EMBL" id="OEL28689.1"/>
    </source>
</evidence>
<gene>
    <name evidence="2" type="ORF">BAE44_0010290</name>
</gene>
<evidence type="ECO:0000256" key="1">
    <source>
        <dbReference type="SAM" id="MobiDB-lite"/>
    </source>
</evidence>
<reference evidence="2 3" key="1">
    <citation type="submission" date="2016-09" db="EMBL/GenBank/DDBJ databases">
        <title>The draft genome of Dichanthelium oligosanthes: A C3 panicoid grass species.</title>
        <authorList>
            <person name="Studer A.J."/>
            <person name="Schnable J.C."/>
            <person name="Brutnell T.P."/>
        </authorList>
    </citation>
    <scope>NUCLEOTIDE SEQUENCE [LARGE SCALE GENOMIC DNA]</scope>
    <source>
        <strain evidence="3">cv. Kellogg 1175</strain>
        <tissue evidence="2">Leaf</tissue>
    </source>
</reference>
<name>A0A1E5VUC4_9POAL</name>
<accession>A0A1E5VUC4</accession>
<dbReference type="OrthoDB" id="690994at2759"/>
<organism evidence="2 3">
    <name type="scientific">Dichanthelium oligosanthes</name>
    <dbReference type="NCBI Taxonomy" id="888268"/>
    <lineage>
        <taxon>Eukaryota</taxon>
        <taxon>Viridiplantae</taxon>
        <taxon>Streptophyta</taxon>
        <taxon>Embryophyta</taxon>
        <taxon>Tracheophyta</taxon>
        <taxon>Spermatophyta</taxon>
        <taxon>Magnoliopsida</taxon>
        <taxon>Liliopsida</taxon>
        <taxon>Poales</taxon>
        <taxon>Poaceae</taxon>
        <taxon>PACMAD clade</taxon>
        <taxon>Panicoideae</taxon>
        <taxon>Panicodae</taxon>
        <taxon>Paniceae</taxon>
        <taxon>Dichantheliinae</taxon>
        <taxon>Dichanthelium</taxon>
    </lineage>
</organism>
<comment type="caution">
    <text evidence="2">The sequence shown here is derived from an EMBL/GenBank/DDBJ whole genome shotgun (WGS) entry which is preliminary data.</text>
</comment>